<proteinExistence type="predicted"/>
<dbReference type="Proteomes" id="UP000000763">
    <property type="component" value="Chromosome 8"/>
</dbReference>
<feature type="region of interest" description="Disordered" evidence="1">
    <location>
        <begin position="44"/>
        <end position="64"/>
    </location>
</feature>
<evidence type="ECO:0000313" key="3">
    <source>
        <dbReference type="Proteomes" id="UP000000763"/>
    </source>
</evidence>
<feature type="compositionally biased region" description="Basic and acidic residues" evidence="1">
    <location>
        <begin position="44"/>
        <end position="53"/>
    </location>
</feature>
<dbReference type="AlphaFoldDB" id="Q6ZC24"/>
<reference evidence="3" key="2">
    <citation type="journal article" date="2008" name="Nucleic Acids Res.">
        <title>The rice annotation project database (RAP-DB): 2008 update.</title>
        <authorList>
            <consortium name="The rice annotation project (RAP)"/>
        </authorList>
    </citation>
    <scope>GENOME REANNOTATION</scope>
    <source>
        <strain evidence="3">cv. Nipponbare</strain>
    </source>
</reference>
<accession>Q6ZC24</accession>
<evidence type="ECO:0000256" key="1">
    <source>
        <dbReference type="SAM" id="MobiDB-lite"/>
    </source>
</evidence>
<protein>
    <submittedName>
        <fullName evidence="2">Uncharacterized protein</fullName>
    </submittedName>
</protein>
<organism evidence="2 3">
    <name type="scientific">Oryza sativa subsp. japonica</name>
    <name type="common">Rice</name>
    <dbReference type="NCBI Taxonomy" id="39947"/>
    <lineage>
        <taxon>Eukaryota</taxon>
        <taxon>Viridiplantae</taxon>
        <taxon>Streptophyta</taxon>
        <taxon>Embryophyta</taxon>
        <taxon>Tracheophyta</taxon>
        <taxon>Spermatophyta</taxon>
        <taxon>Magnoliopsida</taxon>
        <taxon>Liliopsida</taxon>
        <taxon>Poales</taxon>
        <taxon>Poaceae</taxon>
        <taxon>BOP clade</taxon>
        <taxon>Oryzoideae</taxon>
        <taxon>Oryzeae</taxon>
        <taxon>Oryzinae</taxon>
        <taxon>Oryza</taxon>
        <taxon>Oryza sativa</taxon>
    </lineage>
</organism>
<evidence type="ECO:0000313" key="2">
    <source>
        <dbReference type="EMBL" id="BAD09571.1"/>
    </source>
</evidence>
<dbReference type="EMBL" id="AP004585">
    <property type="protein sequence ID" value="BAD09571.1"/>
    <property type="molecule type" value="Genomic_DNA"/>
</dbReference>
<reference evidence="3" key="1">
    <citation type="journal article" date="2005" name="Nature">
        <title>The map-based sequence of the rice genome.</title>
        <authorList>
            <consortium name="International rice genome sequencing project (IRGSP)"/>
            <person name="Matsumoto T."/>
            <person name="Wu J."/>
            <person name="Kanamori H."/>
            <person name="Katayose Y."/>
            <person name="Fujisawa M."/>
            <person name="Namiki N."/>
            <person name="Mizuno H."/>
            <person name="Yamamoto K."/>
            <person name="Antonio B.A."/>
            <person name="Baba T."/>
            <person name="Sakata K."/>
            <person name="Nagamura Y."/>
            <person name="Aoki H."/>
            <person name="Arikawa K."/>
            <person name="Arita K."/>
            <person name="Bito T."/>
            <person name="Chiden Y."/>
            <person name="Fujitsuka N."/>
            <person name="Fukunaka R."/>
            <person name="Hamada M."/>
            <person name="Harada C."/>
            <person name="Hayashi A."/>
            <person name="Hijishita S."/>
            <person name="Honda M."/>
            <person name="Hosokawa S."/>
            <person name="Ichikawa Y."/>
            <person name="Idonuma A."/>
            <person name="Iijima M."/>
            <person name="Ikeda M."/>
            <person name="Ikeno M."/>
            <person name="Ito K."/>
            <person name="Ito S."/>
            <person name="Ito T."/>
            <person name="Ito Y."/>
            <person name="Ito Y."/>
            <person name="Iwabuchi A."/>
            <person name="Kamiya K."/>
            <person name="Karasawa W."/>
            <person name="Kurita K."/>
            <person name="Katagiri S."/>
            <person name="Kikuta A."/>
            <person name="Kobayashi H."/>
            <person name="Kobayashi N."/>
            <person name="Machita K."/>
            <person name="Maehara T."/>
            <person name="Masukawa M."/>
            <person name="Mizubayashi T."/>
            <person name="Mukai Y."/>
            <person name="Nagasaki H."/>
            <person name="Nagata Y."/>
            <person name="Naito S."/>
            <person name="Nakashima M."/>
            <person name="Nakama Y."/>
            <person name="Nakamichi Y."/>
            <person name="Nakamura M."/>
            <person name="Meguro A."/>
            <person name="Negishi M."/>
            <person name="Ohta I."/>
            <person name="Ohta T."/>
            <person name="Okamoto M."/>
            <person name="Ono N."/>
            <person name="Saji S."/>
            <person name="Sakaguchi M."/>
            <person name="Sakai K."/>
            <person name="Shibata M."/>
            <person name="Shimokawa T."/>
            <person name="Song J."/>
            <person name="Takazaki Y."/>
            <person name="Terasawa K."/>
            <person name="Tsugane M."/>
            <person name="Tsuji K."/>
            <person name="Ueda S."/>
            <person name="Waki K."/>
            <person name="Yamagata H."/>
            <person name="Yamamoto M."/>
            <person name="Yamamoto S."/>
            <person name="Yamane H."/>
            <person name="Yoshiki S."/>
            <person name="Yoshihara R."/>
            <person name="Yukawa K."/>
            <person name="Zhong H."/>
            <person name="Yano M."/>
            <person name="Yuan Q."/>
            <person name="Ouyang S."/>
            <person name="Liu J."/>
            <person name="Jones K.M."/>
            <person name="Gansberger K."/>
            <person name="Moffat K."/>
            <person name="Hill J."/>
            <person name="Bera J."/>
            <person name="Fadrosh D."/>
            <person name="Jin S."/>
            <person name="Johri S."/>
            <person name="Kim M."/>
            <person name="Overton L."/>
            <person name="Reardon M."/>
            <person name="Tsitrin T."/>
            <person name="Vuong H."/>
            <person name="Weaver B."/>
            <person name="Ciecko A."/>
            <person name="Tallon L."/>
            <person name="Jackson J."/>
            <person name="Pai G."/>
            <person name="Aken S.V."/>
            <person name="Utterback T."/>
            <person name="Reidmuller S."/>
            <person name="Feldblyum T."/>
            <person name="Hsiao J."/>
            <person name="Zismann V."/>
            <person name="Iobst S."/>
            <person name="de Vazeille A.R."/>
            <person name="Buell C.R."/>
            <person name="Ying K."/>
            <person name="Li Y."/>
            <person name="Lu T."/>
            <person name="Huang Y."/>
            <person name="Zhao Q."/>
            <person name="Feng Q."/>
            <person name="Zhang L."/>
            <person name="Zhu J."/>
            <person name="Weng Q."/>
            <person name="Mu J."/>
            <person name="Lu Y."/>
            <person name="Fan D."/>
            <person name="Liu Y."/>
            <person name="Guan J."/>
            <person name="Zhang Y."/>
            <person name="Yu S."/>
            <person name="Liu X."/>
            <person name="Zhang Y."/>
            <person name="Hong G."/>
            <person name="Han B."/>
            <person name="Choisne N."/>
            <person name="Demange N."/>
            <person name="Orjeda G."/>
            <person name="Samain S."/>
            <person name="Cattolico L."/>
            <person name="Pelletier E."/>
            <person name="Couloux A."/>
            <person name="Segurens B."/>
            <person name="Wincker P."/>
            <person name="D'Hont A."/>
            <person name="Scarpelli C."/>
            <person name="Weissenbach J."/>
            <person name="Salanoubat M."/>
            <person name="Quetier F."/>
            <person name="Yu Y."/>
            <person name="Kim H.R."/>
            <person name="Rambo T."/>
            <person name="Currie J."/>
            <person name="Collura K."/>
            <person name="Luo M."/>
            <person name="Yang T."/>
            <person name="Ammiraju J.S.S."/>
            <person name="Engler F."/>
            <person name="Soderlund C."/>
            <person name="Wing R.A."/>
            <person name="Palmer L.E."/>
            <person name="de la Bastide M."/>
            <person name="Spiegel L."/>
            <person name="Nascimento L."/>
            <person name="Zutavern T."/>
            <person name="O'Shaughnessy A."/>
            <person name="Dike S."/>
            <person name="Dedhia N."/>
            <person name="Preston R."/>
            <person name="Balija V."/>
            <person name="McCombie W.R."/>
            <person name="Chow T."/>
            <person name="Chen H."/>
            <person name="Chung M."/>
            <person name="Chen C."/>
            <person name="Shaw J."/>
            <person name="Wu H."/>
            <person name="Hsiao K."/>
            <person name="Chao Y."/>
            <person name="Chu M."/>
            <person name="Cheng C."/>
            <person name="Hour A."/>
            <person name="Lee P."/>
            <person name="Lin S."/>
            <person name="Lin Y."/>
            <person name="Liou J."/>
            <person name="Liu S."/>
            <person name="Hsing Y."/>
            <person name="Raghuvanshi S."/>
            <person name="Mohanty A."/>
            <person name="Bharti A.K."/>
            <person name="Gaur A."/>
            <person name="Gupta V."/>
            <person name="Kumar D."/>
            <person name="Ravi V."/>
            <person name="Vij S."/>
            <person name="Kapur A."/>
            <person name="Khurana P."/>
            <person name="Khurana P."/>
            <person name="Khurana J.P."/>
            <person name="Tyagi A.K."/>
            <person name="Gaikwad K."/>
            <person name="Singh A."/>
            <person name="Dalal V."/>
            <person name="Srivastava S."/>
            <person name="Dixit A."/>
            <person name="Pal A.K."/>
            <person name="Ghazi I.A."/>
            <person name="Yadav M."/>
            <person name="Pandit A."/>
            <person name="Bhargava A."/>
            <person name="Sureshbabu K."/>
            <person name="Batra K."/>
            <person name="Sharma T.R."/>
            <person name="Mohapatra T."/>
            <person name="Singh N.K."/>
            <person name="Messing J."/>
            <person name="Nelson A.B."/>
            <person name="Fuks G."/>
            <person name="Kavchok S."/>
            <person name="Keizer G."/>
            <person name="Linton E."/>
            <person name="Llaca V."/>
            <person name="Song R."/>
            <person name="Tanyolac B."/>
            <person name="Young S."/>
            <person name="Ho-Il K."/>
            <person name="Hahn J.H."/>
            <person name="Sangsakoo G."/>
            <person name="Vanavichit A."/>
            <person name="de Mattos Luiz.A.T."/>
            <person name="Zimmer P.D."/>
            <person name="Malone G."/>
            <person name="Dellagostin O."/>
            <person name="de Oliveira A.C."/>
            <person name="Bevan M."/>
            <person name="Bancroft I."/>
            <person name="Minx P."/>
            <person name="Cordum H."/>
            <person name="Wilson R."/>
            <person name="Cheng Z."/>
            <person name="Jin W."/>
            <person name="Jiang J."/>
            <person name="Leong S.A."/>
            <person name="Iwama H."/>
            <person name="Gojobori T."/>
            <person name="Itoh T."/>
            <person name="Niimura Y."/>
            <person name="Fujii Y."/>
            <person name="Habara T."/>
            <person name="Sakai H."/>
            <person name="Sato Y."/>
            <person name="Wilson G."/>
            <person name="Kumar K."/>
            <person name="McCouch S."/>
            <person name="Juretic N."/>
            <person name="Hoen D."/>
            <person name="Wright S."/>
            <person name="Bruskiewich R."/>
            <person name="Bureau T."/>
            <person name="Miyao A."/>
            <person name="Hirochika H."/>
            <person name="Nishikawa T."/>
            <person name="Kadowaki K."/>
            <person name="Sugiura M."/>
            <person name="Burr B."/>
            <person name="Sasaki T."/>
        </authorList>
    </citation>
    <scope>NUCLEOTIDE SEQUENCE [LARGE SCALE GENOMIC DNA]</scope>
    <source>
        <strain evidence="3">cv. Nipponbare</strain>
    </source>
</reference>
<name>Q6ZC24_ORYSJ</name>
<sequence>MGGLREQWRRLTAVGGRGTIVRSEYGPDRRRQWQYDDNNTARVERRLEERPTPEGEESELVLLV</sequence>
<feature type="compositionally biased region" description="Acidic residues" evidence="1">
    <location>
        <begin position="54"/>
        <end position="64"/>
    </location>
</feature>
<gene>
    <name evidence="2" type="primary">P0470B03.40</name>
</gene>